<dbReference type="Proteomes" id="UP000507245">
    <property type="component" value="Unassembled WGS sequence"/>
</dbReference>
<evidence type="ECO:0000313" key="2">
    <source>
        <dbReference type="Proteomes" id="UP000507245"/>
    </source>
</evidence>
<accession>A0A6J5Y366</accession>
<organism evidence="1 2">
    <name type="scientific">Prunus armeniaca</name>
    <name type="common">Apricot</name>
    <name type="synonym">Armeniaca vulgaris</name>
    <dbReference type="NCBI Taxonomy" id="36596"/>
    <lineage>
        <taxon>Eukaryota</taxon>
        <taxon>Viridiplantae</taxon>
        <taxon>Streptophyta</taxon>
        <taxon>Embryophyta</taxon>
        <taxon>Tracheophyta</taxon>
        <taxon>Spermatophyta</taxon>
        <taxon>Magnoliopsida</taxon>
        <taxon>eudicotyledons</taxon>
        <taxon>Gunneridae</taxon>
        <taxon>Pentapetalae</taxon>
        <taxon>rosids</taxon>
        <taxon>fabids</taxon>
        <taxon>Rosales</taxon>
        <taxon>Rosaceae</taxon>
        <taxon>Amygdaloideae</taxon>
        <taxon>Amygdaleae</taxon>
        <taxon>Prunus</taxon>
    </lineage>
</organism>
<sequence length="173" mass="19003">MGMDPVQQFCNLLVSLAQKLSWSCTLPGIKQLMLSKSSTCFPCSPNLCQSSGSQAPFRSEESRCNRCYSGSAETSLQLGSKLLKGLGVMSDDVNFLRQLFRDSMELQAQEGVSKTDDREFNSLKPMQSCRLDDDAVPVPSTSLEGKSWGATREDSSYILTIEGNVDKANPEKQ</sequence>
<evidence type="ECO:0000313" key="1">
    <source>
        <dbReference type="EMBL" id="CAB4320349.1"/>
    </source>
</evidence>
<protein>
    <submittedName>
        <fullName evidence="1">Uncharacterized protein</fullName>
    </submittedName>
</protein>
<reference evidence="2" key="1">
    <citation type="journal article" date="2020" name="Genome Biol.">
        <title>Gamete binning: chromosome-level and haplotype-resolved genome assembly enabled by high-throughput single-cell sequencing of gamete genomes.</title>
        <authorList>
            <person name="Campoy J.A."/>
            <person name="Sun H."/>
            <person name="Goel M."/>
            <person name="Jiao W.-B."/>
            <person name="Folz-Donahue K."/>
            <person name="Wang N."/>
            <person name="Rubio M."/>
            <person name="Liu C."/>
            <person name="Kukat C."/>
            <person name="Ruiz D."/>
            <person name="Huettel B."/>
            <person name="Schneeberger K."/>
        </authorList>
    </citation>
    <scope>NUCLEOTIDE SEQUENCE [LARGE SCALE GENOMIC DNA]</scope>
    <source>
        <strain evidence="2">cv. Rojo Pasion</strain>
    </source>
</reference>
<keyword evidence="2" id="KW-1185">Reference proteome</keyword>
<gene>
    <name evidence="1" type="ORF">ORAREDHAP_LOCUS49106</name>
</gene>
<dbReference type="EMBL" id="CAEKKB010000008">
    <property type="protein sequence ID" value="CAB4320349.1"/>
    <property type="molecule type" value="Genomic_DNA"/>
</dbReference>
<name>A0A6J5Y366_PRUAR</name>
<proteinExistence type="predicted"/>
<dbReference type="AlphaFoldDB" id="A0A6J5Y366"/>
<dbReference type="OrthoDB" id="4834at2759"/>